<dbReference type="RefSeq" id="WP_160911271.1">
    <property type="nucleotide sequence ID" value="NZ_WMEZ01000001.1"/>
</dbReference>
<sequence>MLWVYILVGAVGIGLLVLFNTLMGYRKGHIQIDFDKRHIDHQAYVEAIEKELIERGHDVHYEGDYTFIVDEKPYVFFERNVPIGGVPLQRTILKPQK</sequence>
<keyword evidence="1" id="KW-0472">Membrane</keyword>
<name>A0A845E8H7_9BACI</name>
<feature type="transmembrane region" description="Helical" evidence="1">
    <location>
        <begin position="6"/>
        <end position="25"/>
    </location>
</feature>
<gene>
    <name evidence="2" type="ORF">GLV98_01180</name>
</gene>
<dbReference type="AlphaFoldDB" id="A0A845E8H7"/>
<protein>
    <submittedName>
        <fullName evidence="2">Uncharacterized protein</fullName>
    </submittedName>
</protein>
<reference evidence="2 3" key="1">
    <citation type="submission" date="2019-11" db="EMBL/GenBank/DDBJ databases">
        <title>Genome sequences of 17 halophilic strains isolated from different environments.</title>
        <authorList>
            <person name="Furrow R.E."/>
        </authorList>
    </citation>
    <scope>NUCLEOTIDE SEQUENCE [LARGE SCALE GENOMIC DNA]</scope>
    <source>
        <strain evidence="2 3">22505_10_Sand</strain>
    </source>
</reference>
<keyword evidence="1" id="KW-1133">Transmembrane helix</keyword>
<organism evidence="2 3">
    <name type="scientific">Halobacillus litoralis</name>
    <dbReference type="NCBI Taxonomy" id="45668"/>
    <lineage>
        <taxon>Bacteria</taxon>
        <taxon>Bacillati</taxon>
        <taxon>Bacillota</taxon>
        <taxon>Bacilli</taxon>
        <taxon>Bacillales</taxon>
        <taxon>Bacillaceae</taxon>
        <taxon>Halobacillus</taxon>
    </lineage>
</organism>
<evidence type="ECO:0000313" key="2">
    <source>
        <dbReference type="EMBL" id="MYL48071.1"/>
    </source>
</evidence>
<proteinExistence type="predicted"/>
<comment type="caution">
    <text evidence="2">The sequence shown here is derived from an EMBL/GenBank/DDBJ whole genome shotgun (WGS) entry which is preliminary data.</text>
</comment>
<evidence type="ECO:0000313" key="3">
    <source>
        <dbReference type="Proteomes" id="UP000447393"/>
    </source>
</evidence>
<accession>A0A845E8H7</accession>
<evidence type="ECO:0000256" key="1">
    <source>
        <dbReference type="SAM" id="Phobius"/>
    </source>
</evidence>
<keyword evidence="1" id="KW-0812">Transmembrane</keyword>
<dbReference type="EMBL" id="WMEZ01000001">
    <property type="protein sequence ID" value="MYL48071.1"/>
    <property type="molecule type" value="Genomic_DNA"/>
</dbReference>
<dbReference type="OrthoDB" id="2969827at2"/>
<dbReference type="Proteomes" id="UP000447393">
    <property type="component" value="Unassembled WGS sequence"/>
</dbReference>